<proteinExistence type="predicted"/>
<gene>
    <name evidence="2" type="ORF">V1478_014295</name>
</gene>
<evidence type="ECO:0000313" key="3">
    <source>
        <dbReference type="Proteomes" id="UP001607302"/>
    </source>
</evidence>
<organism evidence="2 3">
    <name type="scientific">Vespula squamosa</name>
    <name type="common">Southern yellow jacket</name>
    <name type="synonym">Wasp</name>
    <dbReference type="NCBI Taxonomy" id="30214"/>
    <lineage>
        <taxon>Eukaryota</taxon>
        <taxon>Metazoa</taxon>
        <taxon>Ecdysozoa</taxon>
        <taxon>Arthropoda</taxon>
        <taxon>Hexapoda</taxon>
        <taxon>Insecta</taxon>
        <taxon>Pterygota</taxon>
        <taxon>Neoptera</taxon>
        <taxon>Endopterygota</taxon>
        <taxon>Hymenoptera</taxon>
        <taxon>Apocrita</taxon>
        <taxon>Aculeata</taxon>
        <taxon>Vespoidea</taxon>
        <taxon>Vespidae</taxon>
        <taxon>Vespinae</taxon>
        <taxon>Vespula</taxon>
    </lineage>
</organism>
<keyword evidence="3" id="KW-1185">Reference proteome</keyword>
<comment type="caution">
    <text evidence="2">The sequence shown here is derived from an EMBL/GenBank/DDBJ whole genome shotgun (WGS) entry which is preliminary data.</text>
</comment>
<evidence type="ECO:0000313" key="2">
    <source>
        <dbReference type="EMBL" id="KAL2716619.1"/>
    </source>
</evidence>
<name>A0ABD2A7M7_VESSQ</name>
<dbReference type="Proteomes" id="UP001607302">
    <property type="component" value="Unassembled WGS sequence"/>
</dbReference>
<dbReference type="EMBL" id="JAUDFV010000154">
    <property type="protein sequence ID" value="KAL2716619.1"/>
    <property type="molecule type" value="Genomic_DNA"/>
</dbReference>
<sequence length="159" mass="18114">MLRSEVAKASSGGGNGGGNDGGNGTSTEILLSELGELLTETTTGAAERKFMDFVWYPRLDLARALIYDRFEKRDLATFSDEAFPKRKRLCLVVRSKWFGHRNGLLEIYPANRACSIRYTTFNGFTRNRNCGRLMHHIAMRNNVSYRFALWLYAFNNNDN</sequence>
<accession>A0ABD2A7M7</accession>
<evidence type="ECO:0000256" key="1">
    <source>
        <dbReference type="SAM" id="MobiDB-lite"/>
    </source>
</evidence>
<feature type="compositionally biased region" description="Gly residues" evidence="1">
    <location>
        <begin position="11"/>
        <end position="24"/>
    </location>
</feature>
<dbReference type="AlphaFoldDB" id="A0ABD2A7M7"/>
<reference evidence="2 3" key="1">
    <citation type="journal article" date="2024" name="Ann. Entomol. Soc. Am.">
        <title>Genomic analyses of the southern and eastern yellowjacket wasps (Hymenoptera: Vespidae) reveal evolutionary signatures of social life.</title>
        <authorList>
            <person name="Catto M.A."/>
            <person name="Caine P.B."/>
            <person name="Orr S.E."/>
            <person name="Hunt B.G."/>
            <person name="Goodisman M.A.D."/>
        </authorList>
    </citation>
    <scope>NUCLEOTIDE SEQUENCE [LARGE SCALE GENOMIC DNA]</scope>
    <source>
        <strain evidence="2">233</strain>
        <tissue evidence="2">Head and thorax</tissue>
    </source>
</reference>
<feature type="region of interest" description="Disordered" evidence="1">
    <location>
        <begin position="1"/>
        <end position="25"/>
    </location>
</feature>
<feature type="non-terminal residue" evidence="2">
    <location>
        <position position="159"/>
    </location>
</feature>
<protein>
    <submittedName>
        <fullName evidence="2">Uncharacterized protein</fullName>
    </submittedName>
</protein>